<accession>A0A2T0BHC0</accession>
<dbReference type="RefSeq" id="WP_106059067.1">
    <property type="nucleotide sequence ID" value="NZ_PVXQ01000008.1"/>
</dbReference>
<dbReference type="Pfam" id="PF04023">
    <property type="entry name" value="FeoA"/>
    <property type="match status" value="1"/>
</dbReference>
<sequence length="75" mass="8164">MNLGDAKVLSTVKVVNINAQGELRRRFFDLGIIDGTQIEVLFRSPFGDPTAYMIRGAVIAIRKEDGAKIEVASGN</sequence>
<dbReference type="Proteomes" id="UP000239471">
    <property type="component" value="Unassembled WGS sequence"/>
</dbReference>
<dbReference type="InterPro" id="IPR052713">
    <property type="entry name" value="FeoA"/>
</dbReference>
<dbReference type="SMART" id="SM00899">
    <property type="entry name" value="FeoA"/>
    <property type="match status" value="1"/>
</dbReference>
<dbReference type="SUPFAM" id="SSF50037">
    <property type="entry name" value="C-terminal domain of transcriptional repressors"/>
    <property type="match status" value="1"/>
</dbReference>
<feature type="domain" description="Ferrous iron transporter FeoA-like" evidence="2">
    <location>
        <begin position="1"/>
        <end position="73"/>
    </location>
</feature>
<gene>
    <name evidence="3" type="ORF">CLVI_10470</name>
</gene>
<dbReference type="InterPro" id="IPR008988">
    <property type="entry name" value="Transcriptional_repressor_C"/>
</dbReference>
<dbReference type="Gene3D" id="2.30.30.90">
    <property type="match status" value="1"/>
</dbReference>
<dbReference type="EMBL" id="PVXQ01000008">
    <property type="protein sequence ID" value="PRR83248.1"/>
    <property type="molecule type" value="Genomic_DNA"/>
</dbReference>
<dbReference type="InterPro" id="IPR038157">
    <property type="entry name" value="FeoA_core_dom"/>
</dbReference>
<evidence type="ECO:0000313" key="4">
    <source>
        <dbReference type="Proteomes" id="UP000239471"/>
    </source>
</evidence>
<dbReference type="OrthoDB" id="9811076at2"/>
<dbReference type="PANTHER" id="PTHR42954:SF2">
    <property type="entry name" value="FE(2+) TRANSPORT PROTEIN A"/>
    <property type="match status" value="1"/>
</dbReference>
<protein>
    <submittedName>
        <fullName evidence="3">FeoA domain protein</fullName>
    </submittedName>
</protein>
<name>A0A2T0BHC0_9CLOT</name>
<reference evidence="3 4" key="1">
    <citation type="submission" date="2018-03" db="EMBL/GenBank/DDBJ databases">
        <title>Genome sequence of Clostridium vincentii DSM 10228.</title>
        <authorList>
            <person name="Poehlein A."/>
            <person name="Daniel R."/>
        </authorList>
    </citation>
    <scope>NUCLEOTIDE SEQUENCE [LARGE SCALE GENOMIC DNA]</scope>
    <source>
        <strain evidence="3 4">DSM 10228</strain>
    </source>
</reference>
<evidence type="ECO:0000256" key="1">
    <source>
        <dbReference type="ARBA" id="ARBA00023004"/>
    </source>
</evidence>
<comment type="caution">
    <text evidence="3">The sequence shown here is derived from an EMBL/GenBank/DDBJ whole genome shotgun (WGS) entry which is preliminary data.</text>
</comment>
<dbReference type="PANTHER" id="PTHR42954">
    <property type="entry name" value="FE(2+) TRANSPORT PROTEIN A"/>
    <property type="match status" value="1"/>
</dbReference>
<proteinExistence type="predicted"/>
<evidence type="ECO:0000313" key="3">
    <source>
        <dbReference type="EMBL" id="PRR83248.1"/>
    </source>
</evidence>
<keyword evidence="4" id="KW-1185">Reference proteome</keyword>
<dbReference type="AlphaFoldDB" id="A0A2T0BHC0"/>
<dbReference type="InterPro" id="IPR007167">
    <property type="entry name" value="Fe-transptr_FeoA-like"/>
</dbReference>
<keyword evidence="1" id="KW-0408">Iron</keyword>
<evidence type="ECO:0000259" key="2">
    <source>
        <dbReference type="SMART" id="SM00899"/>
    </source>
</evidence>
<organism evidence="3 4">
    <name type="scientific">Clostridium vincentii</name>
    <dbReference type="NCBI Taxonomy" id="52704"/>
    <lineage>
        <taxon>Bacteria</taxon>
        <taxon>Bacillati</taxon>
        <taxon>Bacillota</taxon>
        <taxon>Clostridia</taxon>
        <taxon>Eubacteriales</taxon>
        <taxon>Clostridiaceae</taxon>
        <taxon>Clostridium</taxon>
    </lineage>
</organism>
<dbReference type="GO" id="GO:0046914">
    <property type="term" value="F:transition metal ion binding"/>
    <property type="evidence" value="ECO:0007669"/>
    <property type="project" value="InterPro"/>
</dbReference>